<proteinExistence type="predicted"/>
<dbReference type="AlphaFoldDB" id="A0A1F7UNW8"/>
<dbReference type="EMBL" id="MGEH01000010">
    <property type="protein sequence ID" value="OGL79398.1"/>
    <property type="molecule type" value="Genomic_DNA"/>
</dbReference>
<evidence type="ECO:0000313" key="1">
    <source>
        <dbReference type="EMBL" id="OGL79398.1"/>
    </source>
</evidence>
<accession>A0A1F7UNW8</accession>
<organism evidence="1 2">
    <name type="scientific">Candidatus Uhrbacteria bacterium RIFCSPHIGHO2_12_FULL_60_25</name>
    <dbReference type="NCBI Taxonomy" id="1802399"/>
    <lineage>
        <taxon>Bacteria</taxon>
        <taxon>Candidatus Uhriibacteriota</taxon>
    </lineage>
</organism>
<name>A0A1F7UNW8_9BACT</name>
<evidence type="ECO:0000313" key="2">
    <source>
        <dbReference type="Proteomes" id="UP000176603"/>
    </source>
</evidence>
<dbReference type="Proteomes" id="UP000176603">
    <property type="component" value="Unassembled WGS sequence"/>
</dbReference>
<sequence>MDDTNRCVVDQCENVAIRCRIVEPCTNRKEAVMDRPRMKAFRLAIVYTGSAERPDALWRLTKNGTDQLPVWKSFMSRLAIRVDEFHTSDLPPFIGRTLNSPPCVMARYESGNYLLVFPSAAIEECRTTQALIAALRLYDRYYNVDLGFSPR</sequence>
<dbReference type="STRING" id="1802399.A3E39_04540"/>
<gene>
    <name evidence="1" type="ORF">A3E39_04540</name>
</gene>
<protein>
    <submittedName>
        <fullName evidence="1">Uncharacterized protein</fullName>
    </submittedName>
</protein>
<comment type="caution">
    <text evidence="1">The sequence shown here is derived from an EMBL/GenBank/DDBJ whole genome shotgun (WGS) entry which is preliminary data.</text>
</comment>
<reference evidence="1 2" key="1">
    <citation type="journal article" date="2016" name="Nat. Commun.">
        <title>Thousands of microbial genomes shed light on interconnected biogeochemical processes in an aquifer system.</title>
        <authorList>
            <person name="Anantharaman K."/>
            <person name="Brown C.T."/>
            <person name="Hug L.A."/>
            <person name="Sharon I."/>
            <person name="Castelle C.J."/>
            <person name="Probst A.J."/>
            <person name="Thomas B.C."/>
            <person name="Singh A."/>
            <person name="Wilkins M.J."/>
            <person name="Karaoz U."/>
            <person name="Brodie E.L."/>
            <person name="Williams K.H."/>
            <person name="Hubbard S.S."/>
            <person name="Banfield J.F."/>
        </authorList>
    </citation>
    <scope>NUCLEOTIDE SEQUENCE [LARGE SCALE GENOMIC DNA]</scope>
</reference>